<reference evidence="1" key="1">
    <citation type="submission" date="2022-03" db="EMBL/GenBank/DDBJ databases">
        <authorList>
            <person name="Martin H S."/>
        </authorList>
    </citation>
    <scope>NUCLEOTIDE SEQUENCE</scope>
</reference>
<keyword evidence="2" id="KW-1185">Reference proteome</keyword>
<feature type="non-terminal residue" evidence="1">
    <location>
        <position position="71"/>
    </location>
</feature>
<proteinExistence type="predicted"/>
<sequence>MRSCGLREFYEYLTRVEGGVGGSRARAGAASGAQRRTWKHWHYACGCHEGRAPAPLGSATAGDTGPRTASM</sequence>
<accession>A0ABN8I1E7</accession>
<protein>
    <submittedName>
        <fullName evidence="1">Uncharacterized protein</fullName>
    </submittedName>
</protein>
<name>A0ABN8I1E7_9NEOP</name>
<gene>
    <name evidence="1" type="ORF">IPOD504_LOCUS4945</name>
</gene>
<dbReference type="EMBL" id="OW152828">
    <property type="protein sequence ID" value="CAH2045120.1"/>
    <property type="molecule type" value="Genomic_DNA"/>
</dbReference>
<organism evidence="1 2">
    <name type="scientific">Iphiclides podalirius</name>
    <name type="common">scarce swallowtail</name>
    <dbReference type="NCBI Taxonomy" id="110791"/>
    <lineage>
        <taxon>Eukaryota</taxon>
        <taxon>Metazoa</taxon>
        <taxon>Ecdysozoa</taxon>
        <taxon>Arthropoda</taxon>
        <taxon>Hexapoda</taxon>
        <taxon>Insecta</taxon>
        <taxon>Pterygota</taxon>
        <taxon>Neoptera</taxon>
        <taxon>Endopterygota</taxon>
        <taxon>Lepidoptera</taxon>
        <taxon>Glossata</taxon>
        <taxon>Ditrysia</taxon>
        <taxon>Papilionoidea</taxon>
        <taxon>Papilionidae</taxon>
        <taxon>Papilioninae</taxon>
        <taxon>Iphiclides</taxon>
    </lineage>
</organism>
<dbReference type="Proteomes" id="UP000837857">
    <property type="component" value="Chromosome 16"/>
</dbReference>
<evidence type="ECO:0000313" key="2">
    <source>
        <dbReference type="Proteomes" id="UP000837857"/>
    </source>
</evidence>
<evidence type="ECO:0000313" key="1">
    <source>
        <dbReference type="EMBL" id="CAH2045120.1"/>
    </source>
</evidence>